<reference evidence="1 2" key="1">
    <citation type="journal article" date="2014" name="Gene">
        <title>Comparative genomic analysis of Lactococcus garvieae phage WP-2, a new member of Picovirinae subfamily of Podoviridae.</title>
        <authorList>
            <person name="Ghasemi S.M."/>
            <person name="Bouzari M."/>
            <person name="Yoon B.H."/>
            <person name="Chang H.I."/>
        </authorList>
    </citation>
    <scope>NUCLEOTIDE SEQUENCE [LARGE SCALE GENOMIC DNA]</scope>
    <source>
        <strain evidence="1">WP-2</strain>
    </source>
</reference>
<evidence type="ECO:0000313" key="1">
    <source>
        <dbReference type="EMBL" id="AHZ10886.1"/>
    </source>
</evidence>
<keyword evidence="2" id="KW-1185">Reference proteome</keyword>
<evidence type="ECO:0000313" key="2">
    <source>
        <dbReference type="Proteomes" id="UP000026904"/>
    </source>
</evidence>
<dbReference type="RefSeq" id="YP_009032591.1">
    <property type="nucleotide sequence ID" value="NC_024149.1"/>
</dbReference>
<sequence length="91" mass="11023">MNEYEVSFLTTDPVEKVLYFNTYKGDKFDIRVKVGKYSELWVTEVIRKINDWISDLKKYTTGFTFEEIGFIERYIKSVVNDYIKVDKYFNF</sequence>
<organism evidence="1 2">
    <name type="scientific">Lactococcus phage WP-2</name>
    <dbReference type="NCBI Taxonomy" id="1486423"/>
    <lineage>
        <taxon>Viruses</taxon>
        <taxon>Duplodnaviria</taxon>
        <taxon>Heunggongvirae</taxon>
        <taxon>Uroviricota</taxon>
        <taxon>Caudoviricetes</taxon>
        <taxon>Rountreeviridae</taxon>
        <taxon>Negarvirus</taxon>
        <taxon>Negarvirus WP2</taxon>
    </lineage>
</organism>
<dbReference type="EMBL" id="KJ528544">
    <property type="protein sequence ID" value="AHZ10886.1"/>
    <property type="molecule type" value="Genomic_DNA"/>
</dbReference>
<name>A0A024B3T3_9CAUD</name>
<dbReference type="KEGG" id="vg:19488297"/>
<accession>A0A024B3T3</accession>
<gene>
    <name evidence="1" type="ORF">WP2_14</name>
</gene>
<protein>
    <submittedName>
        <fullName evidence="1">Uncharacterized protein</fullName>
    </submittedName>
</protein>
<dbReference type="GeneID" id="19488297"/>
<proteinExistence type="predicted"/>
<dbReference type="Proteomes" id="UP000026904">
    <property type="component" value="Segment"/>
</dbReference>